<evidence type="ECO:0000256" key="9">
    <source>
        <dbReference type="ARBA" id="ARBA00022842"/>
    </source>
</evidence>
<dbReference type="PROSITE" id="PS00801">
    <property type="entry name" value="TRANSKETOLASE_1"/>
    <property type="match status" value="1"/>
</dbReference>
<dbReference type="GO" id="GO:0008661">
    <property type="term" value="F:1-deoxy-D-xylulose-5-phosphate synthase activity"/>
    <property type="evidence" value="ECO:0007669"/>
    <property type="project" value="UniProtKB-EC"/>
</dbReference>
<evidence type="ECO:0000256" key="3">
    <source>
        <dbReference type="ARBA" id="ARBA00004980"/>
    </source>
</evidence>
<name>A0ABW0UFF1_9STRE</name>
<dbReference type="SMART" id="SM00861">
    <property type="entry name" value="Transket_pyr"/>
    <property type="match status" value="1"/>
</dbReference>
<comment type="subunit">
    <text evidence="5">Homodimer.</text>
</comment>
<dbReference type="InterPro" id="IPR033248">
    <property type="entry name" value="Transketolase_C"/>
</dbReference>
<evidence type="ECO:0000256" key="10">
    <source>
        <dbReference type="ARBA" id="ARBA00022977"/>
    </source>
</evidence>
<dbReference type="Pfam" id="PF02779">
    <property type="entry name" value="Transket_pyr"/>
    <property type="match status" value="1"/>
</dbReference>
<keyword evidence="7 14" id="KW-0808">Transferase</keyword>
<keyword evidence="8" id="KW-0479">Metal-binding</keyword>
<dbReference type="Gene3D" id="3.40.50.920">
    <property type="match status" value="1"/>
</dbReference>
<dbReference type="RefSeq" id="WP_156806059.1">
    <property type="nucleotide sequence ID" value="NZ_JBHSOJ010000023.1"/>
</dbReference>
<dbReference type="InterPro" id="IPR029061">
    <property type="entry name" value="THDP-binding"/>
</dbReference>
<dbReference type="InterPro" id="IPR009014">
    <property type="entry name" value="Transketo_C/PFOR_II"/>
</dbReference>
<comment type="pathway">
    <text evidence="3">Metabolic intermediate biosynthesis; 1-deoxy-D-xylulose 5-phosphate biosynthesis; 1-deoxy-D-xylulose 5-phosphate from D-glyceraldehyde 3-phosphate and pyruvate: step 1/1.</text>
</comment>
<dbReference type="Gene3D" id="3.40.50.970">
    <property type="match status" value="2"/>
</dbReference>
<evidence type="ECO:0000313" key="14">
    <source>
        <dbReference type="EMBL" id="MFC5631688.1"/>
    </source>
</evidence>
<evidence type="ECO:0000313" key="15">
    <source>
        <dbReference type="Proteomes" id="UP001596110"/>
    </source>
</evidence>
<comment type="cofactor">
    <cofactor evidence="1">
        <name>Mg(2+)</name>
        <dbReference type="ChEBI" id="CHEBI:18420"/>
    </cofactor>
</comment>
<evidence type="ECO:0000256" key="4">
    <source>
        <dbReference type="ARBA" id="ARBA00011081"/>
    </source>
</evidence>
<dbReference type="CDD" id="cd07033">
    <property type="entry name" value="TPP_PYR_DXS_TK_like"/>
    <property type="match status" value="1"/>
</dbReference>
<evidence type="ECO:0000256" key="2">
    <source>
        <dbReference type="ARBA" id="ARBA00001964"/>
    </source>
</evidence>
<sequence length="581" mass="63879">MTIINQVNNPSDVKKLSLSELEDLANDIRELLVNKVSKVGGHFGPNLGVVEMTIALHKVFDSPTDKIVWDVSHQSYPHKILTGRKQGFADGHFHDITPYTDQEESEHDFFTIGHTSTSIALAEGLAKARDLKGEAGNIIAVIGDGSMSGGLAFEGLNNAAELNSNLIVILNDNEMSIAKNYGGLYPHLAELRATNGQATNNLFKAFGFDYHYLENGHSIADLIGLFEEVKDANHPVFLHIHTEKGHGVDWALKDKQTNHWRSPFDIKTGEPLRPSLAKPTFESTIVDFLEEEIEAGKPVLAMNAAIPGAFGLGRIEAKYPEHYWDSGIAEQHNISMATGFATAGAKPYVFHSATFLQRAYDQISHDLAINKVPAVLIVRGASITNSDRTHQGTFEHAMLATIPNLIYLAPAHVAELKEMLRFASQQTENPVVISIPAQQDMEKQYVKKEFATPNYDIVQKGSRVAILGLGGFLQLGKEVAAALEKDGITPTVINPRFIASLDEKTLESLKDNHELVVTLEDGSVDGGFGQRIAGFFGPTEVKVLVKGSLREFTEVVPQAELYDRYRLNKEQIVTDILDILK</sequence>
<comment type="cofactor">
    <cofactor evidence="2">
        <name>thiamine diphosphate</name>
        <dbReference type="ChEBI" id="CHEBI:58937"/>
    </cofactor>
</comment>
<keyword evidence="15" id="KW-1185">Reference proteome</keyword>
<keyword evidence="10" id="KW-0784">Thiamine biosynthesis</keyword>
<evidence type="ECO:0000256" key="12">
    <source>
        <dbReference type="ARBA" id="ARBA00023229"/>
    </source>
</evidence>
<evidence type="ECO:0000256" key="8">
    <source>
        <dbReference type="ARBA" id="ARBA00022723"/>
    </source>
</evidence>
<dbReference type="InterPro" id="IPR005477">
    <property type="entry name" value="Dxylulose-5-P_synthase"/>
</dbReference>
<dbReference type="NCBIfam" id="NF003933">
    <property type="entry name" value="PRK05444.2-2"/>
    <property type="match status" value="1"/>
</dbReference>
<dbReference type="SUPFAM" id="SSF52922">
    <property type="entry name" value="TK C-terminal domain-like"/>
    <property type="match status" value="1"/>
</dbReference>
<keyword evidence="11" id="KW-0786">Thiamine pyrophosphate</keyword>
<dbReference type="SUPFAM" id="SSF52518">
    <property type="entry name" value="Thiamin diphosphate-binding fold (THDP-binding)"/>
    <property type="match status" value="2"/>
</dbReference>
<feature type="domain" description="Transketolase-like pyrimidine-binding" evidence="13">
    <location>
        <begin position="279"/>
        <end position="442"/>
    </location>
</feature>
<keyword evidence="12" id="KW-0414">Isoprene biosynthesis</keyword>
<evidence type="ECO:0000256" key="6">
    <source>
        <dbReference type="ARBA" id="ARBA00013150"/>
    </source>
</evidence>
<evidence type="ECO:0000256" key="7">
    <source>
        <dbReference type="ARBA" id="ARBA00022679"/>
    </source>
</evidence>
<keyword evidence="9" id="KW-0460">Magnesium</keyword>
<dbReference type="NCBIfam" id="NF008968">
    <property type="entry name" value="PRK12315.1"/>
    <property type="match status" value="1"/>
</dbReference>
<dbReference type="PANTHER" id="PTHR43322">
    <property type="entry name" value="1-D-DEOXYXYLULOSE 5-PHOSPHATE SYNTHASE-RELATED"/>
    <property type="match status" value="1"/>
</dbReference>
<proteinExistence type="inferred from homology"/>
<dbReference type="PANTHER" id="PTHR43322:SF1">
    <property type="entry name" value="1-DEOXY-D-XYLULOSE-5-PHOSPHATE SYNTHASE"/>
    <property type="match status" value="1"/>
</dbReference>
<dbReference type="Pfam" id="PF02780">
    <property type="entry name" value="Transketolase_C"/>
    <property type="match status" value="1"/>
</dbReference>
<evidence type="ECO:0000256" key="11">
    <source>
        <dbReference type="ARBA" id="ARBA00023052"/>
    </source>
</evidence>
<dbReference type="EMBL" id="JBHSOJ010000023">
    <property type="protein sequence ID" value="MFC5631688.1"/>
    <property type="molecule type" value="Genomic_DNA"/>
</dbReference>
<evidence type="ECO:0000256" key="5">
    <source>
        <dbReference type="ARBA" id="ARBA00011738"/>
    </source>
</evidence>
<organism evidence="14 15">
    <name type="scientific">Streptococcus caledonicus</name>
    <dbReference type="NCBI Taxonomy" id="2614158"/>
    <lineage>
        <taxon>Bacteria</taxon>
        <taxon>Bacillati</taxon>
        <taxon>Bacillota</taxon>
        <taxon>Bacilli</taxon>
        <taxon>Lactobacillales</taxon>
        <taxon>Streptococcaceae</taxon>
        <taxon>Streptococcus</taxon>
    </lineage>
</organism>
<reference evidence="15" key="1">
    <citation type="journal article" date="2019" name="Int. J. Syst. Evol. Microbiol.">
        <title>The Global Catalogue of Microorganisms (GCM) 10K type strain sequencing project: providing services to taxonomists for standard genome sequencing and annotation.</title>
        <authorList>
            <consortium name="The Broad Institute Genomics Platform"/>
            <consortium name="The Broad Institute Genome Sequencing Center for Infectious Disease"/>
            <person name="Wu L."/>
            <person name="Ma J."/>
        </authorList>
    </citation>
    <scope>NUCLEOTIDE SEQUENCE [LARGE SCALE GENOMIC DNA]</scope>
    <source>
        <strain evidence="15">DT43</strain>
    </source>
</reference>
<protein>
    <recommendedName>
        <fullName evidence="6">1-deoxy-D-xylulose-5-phosphate synthase</fullName>
        <ecNumber evidence="6">2.2.1.7</ecNumber>
    </recommendedName>
</protein>
<dbReference type="Proteomes" id="UP001596110">
    <property type="component" value="Unassembled WGS sequence"/>
</dbReference>
<accession>A0ABW0UFF1</accession>
<dbReference type="CDD" id="cd02007">
    <property type="entry name" value="TPP_DXS"/>
    <property type="match status" value="1"/>
</dbReference>
<dbReference type="InterPro" id="IPR049557">
    <property type="entry name" value="Transketolase_CS"/>
</dbReference>
<gene>
    <name evidence="14" type="ORF">ACFPQ3_08965</name>
</gene>
<dbReference type="EC" id="2.2.1.7" evidence="6"/>
<dbReference type="InterPro" id="IPR005475">
    <property type="entry name" value="Transketolase-like_Pyr-bd"/>
</dbReference>
<dbReference type="Pfam" id="PF13292">
    <property type="entry name" value="DXP_synthase_N"/>
    <property type="match status" value="2"/>
</dbReference>
<comment type="similarity">
    <text evidence="4">Belongs to the transketolase family. DXPS subfamily.</text>
</comment>
<evidence type="ECO:0000256" key="1">
    <source>
        <dbReference type="ARBA" id="ARBA00001946"/>
    </source>
</evidence>
<comment type="caution">
    <text evidence="14">The sequence shown here is derived from an EMBL/GenBank/DDBJ whole genome shotgun (WGS) entry which is preliminary data.</text>
</comment>
<evidence type="ECO:0000259" key="13">
    <source>
        <dbReference type="SMART" id="SM00861"/>
    </source>
</evidence>